<gene>
    <name evidence="1" type="ORF">TTAC_LOCUS6707</name>
</gene>
<evidence type="ECO:0000313" key="1">
    <source>
        <dbReference type="EMBL" id="VDM30957.1"/>
    </source>
</evidence>
<reference evidence="3" key="1">
    <citation type="submission" date="2017-02" db="UniProtKB">
        <authorList>
            <consortium name="WormBaseParasite"/>
        </authorList>
    </citation>
    <scope>IDENTIFICATION</scope>
</reference>
<keyword evidence="2" id="KW-1185">Reference proteome</keyword>
<protein>
    <submittedName>
        <fullName evidence="3">LysR_substrate domain-containing protein</fullName>
    </submittedName>
</protein>
<dbReference type="AlphaFoldDB" id="A0A0R3X0P5"/>
<evidence type="ECO:0000313" key="2">
    <source>
        <dbReference type="Proteomes" id="UP000274429"/>
    </source>
</evidence>
<reference evidence="1 2" key="2">
    <citation type="submission" date="2018-11" db="EMBL/GenBank/DDBJ databases">
        <authorList>
            <consortium name="Pathogen Informatics"/>
        </authorList>
    </citation>
    <scope>NUCLEOTIDE SEQUENCE [LARGE SCALE GENOMIC DNA]</scope>
</reference>
<accession>A0A0R3X0P5</accession>
<dbReference type="WBParaSite" id="TTAC_0000672201-mRNA-1">
    <property type="protein sequence ID" value="TTAC_0000672201-mRNA-1"/>
    <property type="gene ID" value="TTAC_0000672201"/>
</dbReference>
<organism evidence="3">
    <name type="scientific">Hydatigena taeniaeformis</name>
    <name type="common">Feline tapeworm</name>
    <name type="synonym">Taenia taeniaeformis</name>
    <dbReference type="NCBI Taxonomy" id="6205"/>
    <lineage>
        <taxon>Eukaryota</taxon>
        <taxon>Metazoa</taxon>
        <taxon>Spiralia</taxon>
        <taxon>Lophotrochozoa</taxon>
        <taxon>Platyhelminthes</taxon>
        <taxon>Cestoda</taxon>
        <taxon>Eucestoda</taxon>
        <taxon>Cyclophyllidea</taxon>
        <taxon>Taeniidae</taxon>
        <taxon>Hydatigera</taxon>
    </lineage>
</organism>
<name>A0A0R3X0P5_HYDTA</name>
<dbReference type="OrthoDB" id="6268908at2759"/>
<dbReference type="STRING" id="6205.A0A0R3X0P5"/>
<dbReference type="EMBL" id="UYWX01020316">
    <property type="protein sequence ID" value="VDM30957.1"/>
    <property type="molecule type" value="Genomic_DNA"/>
</dbReference>
<proteinExistence type="predicted"/>
<dbReference type="Proteomes" id="UP000274429">
    <property type="component" value="Unassembled WGS sequence"/>
</dbReference>
<sequence>MEFKLTLRRGYKKAICFHISCPDFIAYASRIGRRNVLKLYLLEEESLAVPEWLTLAEGVRPHPLTEKVVVPGTLNRLVGMLSVAKEELPDCPLYFQSDRLCATLRTPVPKIALIRSAFLYAFSSFRCEQLAA</sequence>
<evidence type="ECO:0000313" key="3">
    <source>
        <dbReference type="WBParaSite" id="TTAC_0000672201-mRNA-1"/>
    </source>
</evidence>